<organism evidence="2">
    <name type="scientific">marine sediment metagenome</name>
    <dbReference type="NCBI Taxonomy" id="412755"/>
    <lineage>
        <taxon>unclassified sequences</taxon>
        <taxon>metagenomes</taxon>
        <taxon>ecological metagenomes</taxon>
    </lineage>
</organism>
<protein>
    <submittedName>
        <fullName evidence="2">Uncharacterized protein</fullName>
    </submittedName>
</protein>
<proteinExistence type="predicted"/>
<keyword evidence="1" id="KW-0812">Transmembrane</keyword>
<sequence length="157" mass="18530">MVNRVFSFFVPILIYFSIIGIIVPFLVIEFRFYLSVYTLFEEWASRGFFFSIYLISTFFFFPFIYSTLVKERLSFNINIKKRDKKRMNPRQFGIILFVIGIPLMIWFLLGLVGYYSITEVNGGLGQLVQNGFLVLLIVLMYFCIFPAIILSLKKNKF</sequence>
<keyword evidence="1" id="KW-1133">Transmembrane helix</keyword>
<evidence type="ECO:0000313" key="2">
    <source>
        <dbReference type="EMBL" id="KKN31058.1"/>
    </source>
</evidence>
<feature type="transmembrane region" description="Helical" evidence="1">
    <location>
        <begin position="132"/>
        <end position="152"/>
    </location>
</feature>
<reference evidence="2" key="1">
    <citation type="journal article" date="2015" name="Nature">
        <title>Complex archaea that bridge the gap between prokaryotes and eukaryotes.</title>
        <authorList>
            <person name="Spang A."/>
            <person name="Saw J.H."/>
            <person name="Jorgensen S.L."/>
            <person name="Zaremba-Niedzwiedzka K."/>
            <person name="Martijn J."/>
            <person name="Lind A.E."/>
            <person name="van Eijk R."/>
            <person name="Schleper C."/>
            <person name="Guy L."/>
            <person name="Ettema T.J."/>
        </authorList>
    </citation>
    <scope>NUCLEOTIDE SEQUENCE</scope>
</reference>
<comment type="caution">
    <text evidence="2">The sequence shown here is derived from an EMBL/GenBank/DDBJ whole genome shotgun (WGS) entry which is preliminary data.</text>
</comment>
<feature type="transmembrane region" description="Helical" evidence="1">
    <location>
        <begin position="7"/>
        <end position="28"/>
    </location>
</feature>
<name>A0A0F9SP93_9ZZZZ</name>
<dbReference type="AlphaFoldDB" id="A0A0F9SP93"/>
<accession>A0A0F9SP93</accession>
<keyword evidence="1" id="KW-0472">Membrane</keyword>
<evidence type="ECO:0000256" key="1">
    <source>
        <dbReference type="SAM" id="Phobius"/>
    </source>
</evidence>
<feature type="transmembrane region" description="Helical" evidence="1">
    <location>
        <begin position="90"/>
        <end position="112"/>
    </location>
</feature>
<dbReference type="EMBL" id="LAZR01002360">
    <property type="protein sequence ID" value="KKN31058.1"/>
    <property type="molecule type" value="Genomic_DNA"/>
</dbReference>
<feature type="transmembrane region" description="Helical" evidence="1">
    <location>
        <begin position="48"/>
        <end position="69"/>
    </location>
</feature>
<gene>
    <name evidence="2" type="ORF">LCGC14_0827760</name>
</gene>